<feature type="domain" description="Replication-associated protein ORF2/G2P" evidence="1">
    <location>
        <begin position="89"/>
        <end position="188"/>
    </location>
</feature>
<proteinExistence type="predicted"/>
<sequence>MNKEVKRIYRSKKVKSYFYGDTLELTTATGHKGRKYYKLSDTEYIDINGELKQFKKSTRKSDNLDSVKKTMRRLRRLIANNFNGSRNELWITLTYKENMRDQKRLSSDMRQFMKKLRRKYGSLEYIAVLEPQKRGAWHYHILLKRNDSESLYIANKDIAKFWGHGFTKTTALTESDNVSAYLMAYLTDLDLNEDVKTDKKKIVKGLRLEMYPPNMQIYRCSNGIVKPIEDNGTQEQMVNKYLNEYYGNKKHNKALHNRDNMNLTPDFYGEKKIKSAYSDGRDMVVETEFYNFKQYSKGGESYDD</sequence>
<evidence type="ECO:0000313" key="2">
    <source>
        <dbReference type="EMBL" id="GBV21789.1"/>
    </source>
</evidence>
<name>A0A9P2Z0J1_STAAU</name>
<dbReference type="Pfam" id="PF23343">
    <property type="entry name" value="REP_ORF2-G2P"/>
    <property type="match status" value="1"/>
</dbReference>
<gene>
    <name evidence="2" type="ORF">M1K003_2812</name>
</gene>
<reference evidence="3" key="1">
    <citation type="submission" date="2017-08" db="EMBL/GenBank/DDBJ databases">
        <title>Protection against atopic dermatitis through acquisition of Staphylococcus quorum-sensing agr mutations in the skin.</title>
        <authorList>
            <person name="Nakamura Y."/>
            <person name="Takahashi H."/>
            <person name="Takaya A."/>
            <person name="Inoue Y."/>
            <person name="Katayama Y."/>
            <person name="Kusuya Y."/>
            <person name="Shoji T."/>
            <person name="Takada S."/>
            <person name="Nakagawa S."/>
            <person name="Oguma R."/>
            <person name="Ozawa N."/>
            <person name="Yamaide F."/>
            <person name="Suzuki S."/>
            <person name="Villaruz A."/>
            <person name="Otto M."/>
            <person name="Matsue H."/>
            <person name="Nunez G."/>
            <person name="Shimojo N."/>
        </authorList>
    </citation>
    <scope>NUCLEOTIDE SEQUENCE [LARGE SCALE GENOMIC DNA]</scope>
    <source>
        <strain evidence="3">M1K003</strain>
    </source>
</reference>
<organism evidence="2 3">
    <name type="scientific">Staphylococcus aureus</name>
    <dbReference type="NCBI Taxonomy" id="1280"/>
    <lineage>
        <taxon>Bacteria</taxon>
        <taxon>Bacillati</taxon>
        <taxon>Bacillota</taxon>
        <taxon>Bacilli</taxon>
        <taxon>Bacillales</taxon>
        <taxon>Staphylococcaceae</taxon>
        <taxon>Staphylococcus</taxon>
    </lineage>
</organism>
<accession>A0A9P2Z0J1</accession>
<dbReference type="EMBL" id="BDVT01000030">
    <property type="protein sequence ID" value="GBV21789.1"/>
    <property type="molecule type" value="Genomic_DNA"/>
</dbReference>
<dbReference type="Proteomes" id="UP000265645">
    <property type="component" value="Unassembled WGS sequence"/>
</dbReference>
<evidence type="ECO:0000259" key="1">
    <source>
        <dbReference type="Pfam" id="PF23343"/>
    </source>
</evidence>
<evidence type="ECO:0000313" key="3">
    <source>
        <dbReference type="Proteomes" id="UP000265645"/>
    </source>
</evidence>
<comment type="caution">
    <text evidence="2">The sequence shown here is derived from an EMBL/GenBank/DDBJ whole genome shotgun (WGS) entry which is preliminary data.</text>
</comment>
<dbReference type="AlphaFoldDB" id="A0A9P2Z0J1"/>
<dbReference type="InterPro" id="IPR056906">
    <property type="entry name" value="ORF2/G2P_dom"/>
</dbReference>
<dbReference type="RefSeq" id="WP_181935200.1">
    <property type="nucleotide sequence ID" value="NZ_BDVT01000030.1"/>
</dbReference>
<protein>
    <recommendedName>
        <fullName evidence="1">Replication-associated protein ORF2/G2P domain-containing protein</fullName>
    </recommendedName>
</protein>